<reference evidence="3 4" key="1">
    <citation type="journal article" date="2021" name="Sci. Rep.">
        <title>The distribution of antibiotic resistance genes in chicken gut microbiota commensals.</title>
        <authorList>
            <person name="Juricova H."/>
            <person name="Matiasovicova J."/>
            <person name="Kubasova T."/>
            <person name="Cejkova D."/>
            <person name="Rychlik I."/>
        </authorList>
    </citation>
    <scope>NUCLEOTIDE SEQUENCE [LARGE SCALE GENOMIC DNA]</scope>
    <source>
        <strain evidence="3 4">An431b</strain>
    </source>
</reference>
<dbReference type="Proteomes" id="UP000729290">
    <property type="component" value="Unassembled WGS sequence"/>
</dbReference>
<dbReference type="PANTHER" id="PTHR13633:SF3">
    <property type="entry name" value="MITOCHONDRIAL TRANSCRIPTION RESCUE FACTOR 1"/>
    <property type="match status" value="1"/>
</dbReference>
<evidence type="ECO:0000259" key="2">
    <source>
        <dbReference type="Pfam" id="PF17774"/>
    </source>
</evidence>
<feature type="domain" description="Ribosome-associated protein quality control protein P2 RNA-binding" evidence="2">
    <location>
        <begin position="86"/>
        <end position="168"/>
    </location>
</feature>
<dbReference type="RefSeq" id="WP_205133126.1">
    <property type="nucleotide sequence ID" value="NZ_JACSNT010000004.1"/>
</dbReference>
<gene>
    <name evidence="3" type="ORF">H9X83_01995</name>
</gene>
<dbReference type="EMBL" id="JACSNV010000002">
    <property type="protein sequence ID" value="MBM6876931.1"/>
    <property type="molecule type" value="Genomic_DNA"/>
</dbReference>
<protein>
    <submittedName>
        <fullName evidence="3">RNA-binding protein</fullName>
    </submittedName>
</protein>
<keyword evidence="1" id="KW-0694">RNA-binding</keyword>
<dbReference type="InterPro" id="IPR012677">
    <property type="entry name" value="Nucleotide-bd_a/b_plait_sf"/>
</dbReference>
<proteinExistence type="predicted"/>
<dbReference type="Gene3D" id="3.10.290.10">
    <property type="entry name" value="RNA-binding S4 domain"/>
    <property type="match status" value="1"/>
</dbReference>
<dbReference type="InterPro" id="IPR040591">
    <property type="entry name" value="RqcP2_RBD"/>
</dbReference>
<dbReference type="SUPFAM" id="SSF55174">
    <property type="entry name" value="Alpha-L RNA-binding motif"/>
    <property type="match status" value="1"/>
</dbReference>
<dbReference type="InterPro" id="IPR036986">
    <property type="entry name" value="S4_RNA-bd_sf"/>
</dbReference>
<dbReference type="CDD" id="cd00165">
    <property type="entry name" value="S4"/>
    <property type="match status" value="1"/>
</dbReference>
<dbReference type="PANTHER" id="PTHR13633">
    <property type="entry name" value="MITOCHONDRIAL TRANSCRIPTION RESCUE FACTOR 1"/>
    <property type="match status" value="1"/>
</dbReference>
<dbReference type="PROSITE" id="PS50889">
    <property type="entry name" value="S4"/>
    <property type="match status" value="1"/>
</dbReference>
<accession>A0ABS2G650</accession>
<dbReference type="Pfam" id="PF17774">
    <property type="entry name" value="YlmH_RBD"/>
    <property type="match status" value="1"/>
</dbReference>
<evidence type="ECO:0000313" key="3">
    <source>
        <dbReference type="EMBL" id="MBM6876931.1"/>
    </source>
</evidence>
<evidence type="ECO:0000313" key="4">
    <source>
        <dbReference type="Proteomes" id="UP000729290"/>
    </source>
</evidence>
<evidence type="ECO:0000256" key="1">
    <source>
        <dbReference type="PROSITE-ProRule" id="PRU00182"/>
    </source>
</evidence>
<sequence length="262" mass="29392">MDRQGLLKAMTQPDERLLFAKVLDQAAFSLKRHSPAFTDFLDMAKSGKFLELLSYERDLQVMAFGGTEDTERRMLGFAPDYMEFGKEDFPICALRIQKNRKFGQADLSHRDYLGSILGLGIDRGKIGDIFVGEEETICFVERDIAPYITANLQKVSRTPVEVEETEIEAVSVEKEMELRHLSVASVRLDAVAGAALHLSRGKIQDYISAEKANVNWSVTTNPSCMLKEGDMVSVRGFGRFRVLSIGGRTKKDRIVVEVGIYI</sequence>
<comment type="caution">
    <text evidence="3">The sequence shown here is derived from an EMBL/GenBank/DDBJ whole genome shotgun (WGS) entry which is preliminary data.</text>
</comment>
<keyword evidence="4" id="KW-1185">Reference proteome</keyword>
<dbReference type="Gene3D" id="3.30.1370.160">
    <property type="match status" value="1"/>
</dbReference>
<organism evidence="3 4">
    <name type="scientific">Anaerotignum lactatifermentans</name>
    <dbReference type="NCBI Taxonomy" id="160404"/>
    <lineage>
        <taxon>Bacteria</taxon>
        <taxon>Bacillati</taxon>
        <taxon>Bacillota</taxon>
        <taxon>Clostridia</taxon>
        <taxon>Lachnospirales</taxon>
        <taxon>Anaerotignaceae</taxon>
        <taxon>Anaerotignum</taxon>
    </lineage>
</organism>
<name>A0ABS2G650_9FIRM</name>
<dbReference type="Gene3D" id="3.30.70.330">
    <property type="match status" value="1"/>
</dbReference>